<gene>
    <name evidence="2" type="ORF">E2C01_042428</name>
</gene>
<protein>
    <submittedName>
        <fullName evidence="2">Uncharacterized protein</fullName>
    </submittedName>
</protein>
<name>A0A5B7FTF5_PORTR</name>
<evidence type="ECO:0000313" key="3">
    <source>
        <dbReference type="Proteomes" id="UP000324222"/>
    </source>
</evidence>
<organism evidence="2 3">
    <name type="scientific">Portunus trituberculatus</name>
    <name type="common">Swimming crab</name>
    <name type="synonym">Neptunus trituberculatus</name>
    <dbReference type="NCBI Taxonomy" id="210409"/>
    <lineage>
        <taxon>Eukaryota</taxon>
        <taxon>Metazoa</taxon>
        <taxon>Ecdysozoa</taxon>
        <taxon>Arthropoda</taxon>
        <taxon>Crustacea</taxon>
        <taxon>Multicrustacea</taxon>
        <taxon>Malacostraca</taxon>
        <taxon>Eumalacostraca</taxon>
        <taxon>Eucarida</taxon>
        <taxon>Decapoda</taxon>
        <taxon>Pleocyemata</taxon>
        <taxon>Brachyura</taxon>
        <taxon>Eubrachyura</taxon>
        <taxon>Portunoidea</taxon>
        <taxon>Portunidae</taxon>
        <taxon>Portuninae</taxon>
        <taxon>Portunus</taxon>
    </lineage>
</organism>
<keyword evidence="3" id="KW-1185">Reference proteome</keyword>
<accession>A0A5B7FTF5</accession>
<dbReference type="Proteomes" id="UP000324222">
    <property type="component" value="Unassembled WGS sequence"/>
</dbReference>
<sequence>MQQHINDLSRGKLSSCLYALLTSMATLSSLTEKRRELFGIWRLGSRTGPLTQQAPSQPPKHMLPAHSIPSPICRPLPSAFPAHS</sequence>
<evidence type="ECO:0000313" key="2">
    <source>
        <dbReference type="EMBL" id="MPC48647.1"/>
    </source>
</evidence>
<dbReference type="EMBL" id="VSRR010008394">
    <property type="protein sequence ID" value="MPC48647.1"/>
    <property type="molecule type" value="Genomic_DNA"/>
</dbReference>
<proteinExistence type="predicted"/>
<comment type="caution">
    <text evidence="2">The sequence shown here is derived from an EMBL/GenBank/DDBJ whole genome shotgun (WGS) entry which is preliminary data.</text>
</comment>
<feature type="region of interest" description="Disordered" evidence="1">
    <location>
        <begin position="48"/>
        <end position="70"/>
    </location>
</feature>
<evidence type="ECO:0000256" key="1">
    <source>
        <dbReference type="SAM" id="MobiDB-lite"/>
    </source>
</evidence>
<reference evidence="2 3" key="1">
    <citation type="submission" date="2019-05" db="EMBL/GenBank/DDBJ databases">
        <title>Another draft genome of Portunus trituberculatus and its Hox gene families provides insights of decapod evolution.</title>
        <authorList>
            <person name="Jeong J.-H."/>
            <person name="Song I."/>
            <person name="Kim S."/>
            <person name="Choi T."/>
            <person name="Kim D."/>
            <person name="Ryu S."/>
            <person name="Kim W."/>
        </authorList>
    </citation>
    <scope>NUCLEOTIDE SEQUENCE [LARGE SCALE GENOMIC DNA]</scope>
    <source>
        <tissue evidence="2">Muscle</tissue>
    </source>
</reference>
<dbReference type="AlphaFoldDB" id="A0A5B7FTF5"/>